<dbReference type="AlphaFoldDB" id="A0A9P7YXK4"/>
<evidence type="ECO:0000256" key="1">
    <source>
        <dbReference type="SAM" id="MobiDB-lite"/>
    </source>
</evidence>
<sequence>MVDDTSTSTNGDPIAAINDGVNHLDRMPPEIREKIFGYAIKLDNPIVTRQLKERSNIFTWIRGPMQKLPRPISITTERALEVRSVITVLKAGKNLNNRPLPADVAWASLRACHNLEYLEIVFDPLSSLWDTNQGYNFQAKQFVTEQNMLPDQMVAVRGLKELKITVPSRYYGTEEAALRKAMAQEKSKTYIPSKHLTKLQEWASLDIHGSGRLGKDRKPGVISNRTRGSVKKVVNELGIIDKQAPSKYVANGNLMWEIDAFTDVREVDDDIYPVEFLCRLRYRDNTRFLWVMPTVDNPLWESVGVLDSATSRTAIAEYHQAHPSQPGKQVVLDLWKGTSSSYADSDESAMAYTSDGLSYITARKMIKVAYNLLLKVNWNQRAGEAKSKAEADRVAETDKAKKGSGTARNATPKKVTAKAI</sequence>
<feature type="region of interest" description="Disordered" evidence="1">
    <location>
        <begin position="385"/>
        <end position="420"/>
    </location>
</feature>
<dbReference type="EMBL" id="MU254146">
    <property type="protein sequence ID" value="KAG9241853.1"/>
    <property type="molecule type" value="Genomic_DNA"/>
</dbReference>
<evidence type="ECO:0000313" key="3">
    <source>
        <dbReference type="Proteomes" id="UP000887226"/>
    </source>
</evidence>
<keyword evidence="3" id="KW-1185">Reference proteome</keyword>
<accession>A0A9P7YXK4</accession>
<dbReference type="Proteomes" id="UP000887226">
    <property type="component" value="Unassembled WGS sequence"/>
</dbReference>
<name>A0A9P7YXK4_9HELO</name>
<reference evidence="2" key="1">
    <citation type="journal article" date="2021" name="IMA Fungus">
        <title>Genomic characterization of three marine fungi, including Emericellopsis atlantica sp. nov. with signatures of a generalist lifestyle and marine biomass degradation.</title>
        <authorList>
            <person name="Hagestad O.C."/>
            <person name="Hou L."/>
            <person name="Andersen J.H."/>
            <person name="Hansen E.H."/>
            <person name="Altermark B."/>
            <person name="Li C."/>
            <person name="Kuhnert E."/>
            <person name="Cox R.J."/>
            <person name="Crous P.W."/>
            <person name="Spatafora J.W."/>
            <person name="Lail K."/>
            <person name="Amirebrahimi M."/>
            <person name="Lipzen A."/>
            <person name="Pangilinan J."/>
            <person name="Andreopoulos W."/>
            <person name="Hayes R.D."/>
            <person name="Ng V."/>
            <person name="Grigoriev I.V."/>
            <person name="Jackson S.A."/>
            <person name="Sutton T.D.S."/>
            <person name="Dobson A.D.W."/>
            <person name="Rama T."/>
        </authorList>
    </citation>
    <scope>NUCLEOTIDE SEQUENCE</scope>
    <source>
        <strain evidence="2">TRa3180A</strain>
    </source>
</reference>
<organism evidence="2 3">
    <name type="scientific">Calycina marina</name>
    <dbReference type="NCBI Taxonomy" id="1763456"/>
    <lineage>
        <taxon>Eukaryota</taxon>
        <taxon>Fungi</taxon>
        <taxon>Dikarya</taxon>
        <taxon>Ascomycota</taxon>
        <taxon>Pezizomycotina</taxon>
        <taxon>Leotiomycetes</taxon>
        <taxon>Helotiales</taxon>
        <taxon>Pezizellaceae</taxon>
        <taxon>Calycina</taxon>
    </lineage>
</organism>
<proteinExistence type="predicted"/>
<comment type="caution">
    <text evidence="2">The sequence shown here is derived from an EMBL/GenBank/DDBJ whole genome shotgun (WGS) entry which is preliminary data.</text>
</comment>
<dbReference type="OrthoDB" id="5413827at2759"/>
<feature type="compositionally biased region" description="Basic and acidic residues" evidence="1">
    <location>
        <begin position="385"/>
        <end position="401"/>
    </location>
</feature>
<gene>
    <name evidence="2" type="ORF">BJ878DRAFT_577875</name>
</gene>
<evidence type="ECO:0000313" key="2">
    <source>
        <dbReference type="EMBL" id="KAG9241853.1"/>
    </source>
</evidence>
<protein>
    <submittedName>
        <fullName evidence="2">Uncharacterized protein</fullName>
    </submittedName>
</protein>